<feature type="repeat" description="PPR" evidence="2">
    <location>
        <begin position="165"/>
        <end position="199"/>
    </location>
</feature>
<accession>A0A7I8KL07</accession>
<dbReference type="PANTHER" id="PTHR47926:SF465">
    <property type="entry name" value="PENTATRICOPEPTIDE REPEAT (PPR-LIKE) SUPERFAMILY PROTEIN"/>
    <property type="match status" value="1"/>
</dbReference>
<protein>
    <submittedName>
        <fullName evidence="3">Uncharacterized protein</fullName>
    </submittedName>
</protein>
<dbReference type="GO" id="GO:0003723">
    <property type="term" value="F:RNA binding"/>
    <property type="evidence" value="ECO:0007669"/>
    <property type="project" value="InterPro"/>
</dbReference>
<dbReference type="PROSITE" id="PS51375">
    <property type="entry name" value="PPR"/>
    <property type="match status" value="5"/>
</dbReference>
<evidence type="ECO:0000313" key="3">
    <source>
        <dbReference type="EMBL" id="CAA7398469.1"/>
    </source>
</evidence>
<feature type="repeat" description="PPR" evidence="2">
    <location>
        <begin position="297"/>
        <end position="331"/>
    </location>
</feature>
<dbReference type="Pfam" id="PF13041">
    <property type="entry name" value="PPR_2"/>
    <property type="match status" value="4"/>
</dbReference>
<feature type="repeat" description="PPR" evidence="2">
    <location>
        <begin position="134"/>
        <end position="164"/>
    </location>
</feature>
<dbReference type="Pfam" id="PF20431">
    <property type="entry name" value="E_motif"/>
    <property type="match status" value="1"/>
</dbReference>
<reference evidence="3" key="1">
    <citation type="submission" date="2020-02" db="EMBL/GenBank/DDBJ databases">
        <authorList>
            <person name="Scholz U."/>
            <person name="Mascher M."/>
            <person name="Fiebig A."/>
        </authorList>
    </citation>
    <scope>NUCLEOTIDE SEQUENCE</scope>
</reference>
<dbReference type="InterPro" id="IPR002885">
    <property type="entry name" value="PPR_rpt"/>
</dbReference>
<keyword evidence="4" id="KW-1185">Reference proteome</keyword>
<sequence>MDLFAATSRVVSLARSGAIAAARRLFDAMPCRDTVAWNAMLACYSRHALLAEALTLFSAMRASGAKPDAFSLTAALSAAASARDLRRGEQLHALAIALALPAAFPVSNALIDMYGKCSLPSSARQVFAEMDDPNEVSWCSLLSAYASSGWLQKARHLFDEMPLRNAAAWNALMGGYIHHGEVELAASLFREMAAHGVRGDIWTFSSLAAACAELEDPRLGFSLHGLVVKCGWSSAVEIGNSVISFYARLDLAEDAQKVFDALPSKTQVSWNAAMDAHMRAGGVVAALRLFWAAPARNAISWTAVIGGMARNGRAEQALRFFSAMVGCGLHPDELTFTPVLQACAELALLHQGRAAHGGLLRRGFHGDVFLANGLINMYAKCGDVDSSIRAFLGAACRDLVSWNTLLLGLSLHGRAAEAVAAYEEMAEEELSPDGFTFAGLLMGCSHAGLVEQGSALFAAMGVLAGVDHAACVVDMLGRAGRLAEAAELVARWPAAPLRESLRGALGRLGVGRAAVVEELLRSHSIEGVEEEEAAAYVALSNMCCSGGLWEAAAEVRKAMAARGVRKPPGRSWVEAKGKVEAFFAGGLEGLLLPEAEAVLATLRSLESEMRSPSSILSDHPGR</sequence>
<proteinExistence type="predicted"/>
<evidence type="ECO:0000313" key="4">
    <source>
        <dbReference type="Proteomes" id="UP000663760"/>
    </source>
</evidence>
<dbReference type="Proteomes" id="UP000663760">
    <property type="component" value="Chromosome 6"/>
</dbReference>
<dbReference type="OrthoDB" id="7457040at2759"/>
<evidence type="ECO:0000256" key="1">
    <source>
        <dbReference type="ARBA" id="ARBA00022737"/>
    </source>
</evidence>
<dbReference type="AlphaFoldDB" id="A0A7I8KL07"/>
<dbReference type="FunFam" id="1.25.40.10:FF:000442">
    <property type="entry name" value="Pentatricopeptide repeat-containing protein At3g49710"/>
    <property type="match status" value="1"/>
</dbReference>
<dbReference type="PANTHER" id="PTHR47926">
    <property type="entry name" value="PENTATRICOPEPTIDE REPEAT-CONTAINING PROTEIN"/>
    <property type="match status" value="1"/>
</dbReference>
<keyword evidence="1" id="KW-0677">Repeat</keyword>
<dbReference type="FunFam" id="1.25.40.10:FF:000158">
    <property type="entry name" value="pentatricopeptide repeat-containing protein At2g33680"/>
    <property type="match status" value="1"/>
</dbReference>
<dbReference type="Pfam" id="PF01535">
    <property type="entry name" value="PPR"/>
    <property type="match status" value="2"/>
</dbReference>
<dbReference type="Gene3D" id="1.25.40.10">
    <property type="entry name" value="Tetratricopeptide repeat domain"/>
    <property type="match status" value="4"/>
</dbReference>
<dbReference type="GO" id="GO:0009451">
    <property type="term" value="P:RNA modification"/>
    <property type="evidence" value="ECO:0007669"/>
    <property type="project" value="InterPro"/>
</dbReference>
<evidence type="ECO:0000256" key="2">
    <source>
        <dbReference type="PROSITE-ProRule" id="PRU00708"/>
    </source>
</evidence>
<feature type="repeat" description="PPR" evidence="2">
    <location>
        <begin position="33"/>
        <end position="67"/>
    </location>
</feature>
<dbReference type="InterPro" id="IPR046960">
    <property type="entry name" value="PPR_At4g14850-like_plant"/>
</dbReference>
<organism evidence="3 4">
    <name type="scientific">Spirodela intermedia</name>
    <name type="common">Intermediate duckweed</name>
    <dbReference type="NCBI Taxonomy" id="51605"/>
    <lineage>
        <taxon>Eukaryota</taxon>
        <taxon>Viridiplantae</taxon>
        <taxon>Streptophyta</taxon>
        <taxon>Embryophyta</taxon>
        <taxon>Tracheophyta</taxon>
        <taxon>Spermatophyta</taxon>
        <taxon>Magnoliopsida</taxon>
        <taxon>Liliopsida</taxon>
        <taxon>Araceae</taxon>
        <taxon>Lemnoideae</taxon>
        <taxon>Spirodela</taxon>
    </lineage>
</organism>
<dbReference type="NCBIfam" id="TIGR00756">
    <property type="entry name" value="PPR"/>
    <property type="match status" value="5"/>
</dbReference>
<name>A0A7I8KL07_SPIIN</name>
<gene>
    <name evidence="3" type="ORF">SI8410_06009134</name>
</gene>
<dbReference type="InterPro" id="IPR011990">
    <property type="entry name" value="TPR-like_helical_dom_sf"/>
</dbReference>
<dbReference type="EMBL" id="LR746269">
    <property type="protein sequence ID" value="CAA7398469.1"/>
    <property type="molecule type" value="Genomic_DNA"/>
</dbReference>
<dbReference type="InterPro" id="IPR046848">
    <property type="entry name" value="E_motif"/>
</dbReference>
<feature type="repeat" description="PPR" evidence="2">
    <location>
        <begin position="398"/>
        <end position="432"/>
    </location>
</feature>
<dbReference type="GO" id="GO:0099402">
    <property type="term" value="P:plant organ development"/>
    <property type="evidence" value="ECO:0007669"/>
    <property type="project" value="UniProtKB-ARBA"/>
</dbReference>